<evidence type="ECO:0000256" key="4">
    <source>
        <dbReference type="ARBA" id="ARBA00022558"/>
    </source>
</evidence>
<reference evidence="11" key="1">
    <citation type="submission" date="2020-06" db="EMBL/GenBank/DDBJ databases">
        <title>REHAB project genomes.</title>
        <authorList>
            <person name="Shaw L.P."/>
        </authorList>
    </citation>
    <scope>NUCLEOTIDE SEQUENCE</scope>
    <source>
        <strain evidence="11">RHBSTW-00474</strain>
    </source>
</reference>
<protein>
    <submittedName>
        <fullName evidence="11">Fimbrial biogenesis outer membrane usher protein</fullName>
    </submittedName>
</protein>
<dbReference type="Pfam" id="PF00577">
    <property type="entry name" value="Usher"/>
    <property type="match status" value="1"/>
</dbReference>
<dbReference type="InterPro" id="IPR000015">
    <property type="entry name" value="Fimb_usher"/>
</dbReference>
<dbReference type="Gene3D" id="3.10.20.410">
    <property type="match status" value="1"/>
</dbReference>
<evidence type="ECO:0000256" key="7">
    <source>
        <dbReference type="ARBA" id="ARBA00023136"/>
    </source>
</evidence>
<dbReference type="AlphaFoldDB" id="A0A8H9XU89"/>
<dbReference type="Proteomes" id="UP000622722">
    <property type="component" value="Unassembled WGS sequence"/>
</dbReference>
<dbReference type="InterPro" id="IPR025885">
    <property type="entry name" value="PapC_N"/>
</dbReference>
<dbReference type="Gene3D" id="2.60.40.3110">
    <property type="match status" value="1"/>
</dbReference>
<proteinExistence type="inferred from homology"/>
<dbReference type="PROSITE" id="PS01151">
    <property type="entry name" value="FIMBRIAL_USHER"/>
    <property type="match status" value="1"/>
</dbReference>
<keyword evidence="8 9" id="KW-0998">Cell outer membrane</keyword>
<dbReference type="PANTHER" id="PTHR30451:SF21">
    <property type="entry name" value="FIMBRIAL USHER DOMAIN-CONTAINING PROTEIN YDET-RELATED"/>
    <property type="match status" value="1"/>
</dbReference>
<dbReference type="Pfam" id="PF13954">
    <property type="entry name" value="PapC_N"/>
    <property type="match status" value="1"/>
</dbReference>
<gene>
    <name evidence="11" type="ORF">HV209_29540</name>
</gene>
<dbReference type="InterPro" id="IPR018030">
    <property type="entry name" value="Fimbrial_membr_usher_CS"/>
</dbReference>
<dbReference type="EMBL" id="JABXPW010000046">
    <property type="protein sequence ID" value="MBA7722644.1"/>
    <property type="molecule type" value="Genomic_DNA"/>
</dbReference>
<keyword evidence="7 9" id="KW-0472">Membrane</keyword>
<keyword evidence="4 9" id="KW-1029">Fimbrium biogenesis</keyword>
<sequence length="730" mass="80192">MTAFRAAFKAYRMHQVLIMPRFARLTIALGLATAVFPVDAEYYFNPRFLSNDLAESVDLSAFTKGREAPPGTYRVDIYLNDEFMTSRDITFIADDNNAELIPCLSTDLLVSLGIKKSALLDNKEHSAEKHVPDNSACTPLQDRLADASTEFDVGQQHLSLSVPQIYVGRMARGYVSPDLWEEGINAGLLNYSFNGNSINNRSNHNAGKSNYAYLNLQSGINIGSWRLRDNSTWSYYSGSSNSSDSNKWQHINTSAERDIIPLRSRLTVGDSYTDGDIFDSVNFRGLKINSTEAMLPDSQHGFAPVIHGIARGTAQVSVKQNGYDVYQTTVPPGPFTIDDINSAANGGDLQVTIKEADGSIQTLYVPYSSVPVLQRAGYTRYALAMGEYRSGNNLQSSPKFIQGSLMHGLEGNWTPYGGMQIAEDYQAFNLGIGKDLGLFGAFSFDITQANTTLADGTRHSGQSVKSVYSKSFYQTGTNIQVAGYRYSTQGFYNLSDSAYSRMSGYTVKPPTGDSNEQTQFIDYFNLFYSKRGQEQISISQQLGNYGTTFFSASRQSYWNTSRSDQQISFGLNVPFGDITTSLNYSYSNNIWQNDRDHLLAFTLNVPFSHWMRTDSQSAFRNSNASYSMSNDLKGGMTNLSGVYGTLLPDNNLNYSVQVGNTHGGNTSSGTSGYSSLNYRGAYGNTNVGYSRNGDSSQIYYGMSGGIIAHADGITFGQPLGDTMVLVKAPG</sequence>
<name>A0A8H9XU89_ECOLX</name>
<accession>A0A8H9XU89</accession>
<feature type="non-terminal residue" evidence="11">
    <location>
        <position position="730"/>
    </location>
</feature>
<evidence type="ECO:0000256" key="2">
    <source>
        <dbReference type="ARBA" id="ARBA00008064"/>
    </source>
</evidence>
<evidence type="ECO:0000256" key="3">
    <source>
        <dbReference type="ARBA" id="ARBA00022448"/>
    </source>
</evidence>
<dbReference type="SUPFAM" id="SSF141729">
    <property type="entry name" value="FimD N-terminal domain-like"/>
    <property type="match status" value="1"/>
</dbReference>
<evidence type="ECO:0000256" key="1">
    <source>
        <dbReference type="ARBA" id="ARBA00004571"/>
    </source>
</evidence>
<dbReference type="FunFam" id="2.60.40.3110:FF:000001">
    <property type="entry name" value="Putative fimbrial outer membrane usher"/>
    <property type="match status" value="1"/>
</dbReference>
<evidence type="ECO:0000256" key="5">
    <source>
        <dbReference type="ARBA" id="ARBA00022692"/>
    </source>
</evidence>
<dbReference type="GO" id="GO:0009297">
    <property type="term" value="P:pilus assembly"/>
    <property type="evidence" value="ECO:0007669"/>
    <property type="project" value="InterPro"/>
</dbReference>
<feature type="domain" description="PapC N-terminal" evidence="10">
    <location>
        <begin position="43"/>
        <end position="195"/>
    </location>
</feature>
<evidence type="ECO:0000313" key="12">
    <source>
        <dbReference type="Proteomes" id="UP000622722"/>
    </source>
</evidence>
<keyword evidence="3 9" id="KW-0813">Transport</keyword>
<dbReference type="GO" id="GO:0015473">
    <property type="term" value="F:fimbrial usher porin activity"/>
    <property type="evidence" value="ECO:0007669"/>
    <property type="project" value="InterPro"/>
</dbReference>
<dbReference type="GO" id="GO:0009279">
    <property type="term" value="C:cell outer membrane"/>
    <property type="evidence" value="ECO:0007669"/>
    <property type="project" value="UniProtKB-SubCell"/>
</dbReference>
<evidence type="ECO:0000256" key="6">
    <source>
        <dbReference type="ARBA" id="ARBA00022729"/>
    </source>
</evidence>
<dbReference type="InterPro" id="IPR037224">
    <property type="entry name" value="PapC_N_sf"/>
</dbReference>
<evidence type="ECO:0000256" key="9">
    <source>
        <dbReference type="RuleBase" id="RU003884"/>
    </source>
</evidence>
<evidence type="ECO:0000313" key="11">
    <source>
        <dbReference type="EMBL" id="MBA7722644.1"/>
    </source>
</evidence>
<dbReference type="PANTHER" id="PTHR30451">
    <property type="entry name" value="OUTER MEMBRANE USHER PROTEIN"/>
    <property type="match status" value="1"/>
</dbReference>
<comment type="similarity">
    <text evidence="2 9">Belongs to the fimbrial export usher family.</text>
</comment>
<keyword evidence="5 9" id="KW-0812">Transmembrane</keyword>
<evidence type="ECO:0000259" key="10">
    <source>
        <dbReference type="Pfam" id="PF13954"/>
    </source>
</evidence>
<evidence type="ECO:0000256" key="8">
    <source>
        <dbReference type="ARBA" id="ARBA00023237"/>
    </source>
</evidence>
<keyword evidence="6" id="KW-0732">Signal</keyword>
<comment type="subcellular location">
    <subcellularLocation>
        <location evidence="1 9">Cell outer membrane</location>
        <topology evidence="1 9">Multi-pass membrane protein</topology>
    </subcellularLocation>
</comment>
<organism evidence="11 12">
    <name type="scientific">Escherichia coli</name>
    <dbReference type="NCBI Taxonomy" id="562"/>
    <lineage>
        <taxon>Bacteria</taxon>
        <taxon>Pseudomonadati</taxon>
        <taxon>Pseudomonadota</taxon>
        <taxon>Gammaproteobacteria</taxon>
        <taxon>Enterobacterales</taxon>
        <taxon>Enterobacteriaceae</taxon>
        <taxon>Escherichia</taxon>
    </lineage>
</organism>
<comment type="caution">
    <text evidence="11">The sequence shown here is derived from an EMBL/GenBank/DDBJ whole genome shotgun (WGS) entry which is preliminary data.</text>
</comment>